<dbReference type="EMBL" id="AUZX01010073">
    <property type="protein sequence ID" value="EQD49303.1"/>
    <property type="molecule type" value="Genomic_DNA"/>
</dbReference>
<dbReference type="NCBIfam" id="TIGR00109">
    <property type="entry name" value="hemH"/>
    <property type="match status" value="1"/>
</dbReference>
<dbReference type="InterPro" id="IPR033659">
    <property type="entry name" value="Ferrochelatase_N"/>
</dbReference>
<dbReference type="PANTHER" id="PTHR11108:SF1">
    <property type="entry name" value="FERROCHELATASE, MITOCHONDRIAL"/>
    <property type="match status" value="1"/>
</dbReference>
<dbReference type="SUPFAM" id="SSF53800">
    <property type="entry name" value="Chelatase"/>
    <property type="match status" value="1"/>
</dbReference>
<reference evidence="6" key="1">
    <citation type="submission" date="2013-08" db="EMBL/GenBank/DDBJ databases">
        <authorList>
            <person name="Mendez C."/>
            <person name="Richter M."/>
            <person name="Ferrer M."/>
            <person name="Sanchez J."/>
        </authorList>
    </citation>
    <scope>NUCLEOTIDE SEQUENCE</scope>
</reference>
<reference evidence="6" key="2">
    <citation type="journal article" date="2014" name="ISME J.">
        <title>Microbial stratification in low pH oxic and suboxic macroscopic growths along an acid mine drainage.</title>
        <authorList>
            <person name="Mendez-Garcia C."/>
            <person name="Mesa V."/>
            <person name="Sprenger R.R."/>
            <person name="Richter M."/>
            <person name="Diez M.S."/>
            <person name="Solano J."/>
            <person name="Bargiela R."/>
            <person name="Golyshina O.V."/>
            <person name="Manteca A."/>
            <person name="Ramos J.L."/>
            <person name="Gallego J.R."/>
            <person name="Llorente I."/>
            <person name="Martins Dos Santos V.A."/>
            <person name="Jensen O.N."/>
            <person name="Pelaez A.I."/>
            <person name="Sanchez J."/>
            <person name="Ferrer M."/>
        </authorList>
    </citation>
    <scope>NUCLEOTIDE SEQUENCE</scope>
</reference>
<sequence length="213" mass="23643">AIKGGSPLLEITKSQAEKLQEALKKNSINAKVYYGMKYSKPYINEAVDKAKADGISNLVCLPLAPFYTAIGTGSYFNKVSESAEKAGFKGKLHFIKSWCDEWGLAETWIEKVSKLEIDKGWVMLFTAHSMPTSDADNLSVYRRQLINTANSVEKRFGCKWSLCFQSKADAPGKWIGPDAAWQIKELSKAGIKKLCIIPIGFISNNLETMYDVG</sequence>
<protein>
    <submittedName>
        <fullName evidence="6">Ferrochelatase</fullName>
    </submittedName>
</protein>
<dbReference type="Pfam" id="PF00762">
    <property type="entry name" value="Ferrochelatase"/>
    <property type="match status" value="1"/>
</dbReference>
<feature type="non-terminal residue" evidence="6">
    <location>
        <position position="213"/>
    </location>
</feature>
<evidence type="ECO:0000313" key="6">
    <source>
        <dbReference type="EMBL" id="EQD49303.1"/>
    </source>
</evidence>
<keyword evidence="2" id="KW-0408">Iron</keyword>
<keyword evidence="5" id="KW-0627">Porphyrin biosynthesis</keyword>
<dbReference type="CDD" id="cd03411">
    <property type="entry name" value="Ferrochelatase_N"/>
    <property type="match status" value="1"/>
</dbReference>
<evidence type="ECO:0000256" key="4">
    <source>
        <dbReference type="ARBA" id="ARBA00023239"/>
    </source>
</evidence>
<dbReference type="CDD" id="cd00419">
    <property type="entry name" value="Ferrochelatase_C"/>
    <property type="match status" value="1"/>
</dbReference>
<organism evidence="6">
    <name type="scientific">mine drainage metagenome</name>
    <dbReference type="NCBI Taxonomy" id="410659"/>
    <lineage>
        <taxon>unclassified sequences</taxon>
        <taxon>metagenomes</taxon>
        <taxon>ecological metagenomes</taxon>
    </lineage>
</organism>
<evidence type="ECO:0000256" key="2">
    <source>
        <dbReference type="ARBA" id="ARBA00023004"/>
    </source>
</evidence>
<accession>T0ZXK5</accession>
<dbReference type="AlphaFoldDB" id="T0ZXK5"/>
<dbReference type="GO" id="GO:0004325">
    <property type="term" value="F:ferrochelatase activity"/>
    <property type="evidence" value="ECO:0007669"/>
    <property type="project" value="InterPro"/>
</dbReference>
<feature type="non-terminal residue" evidence="6">
    <location>
        <position position="1"/>
    </location>
</feature>
<keyword evidence="4" id="KW-0456">Lyase</keyword>
<dbReference type="Gene3D" id="3.40.50.1400">
    <property type="match status" value="2"/>
</dbReference>
<comment type="caution">
    <text evidence="6">The sequence shown here is derived from an EMBL/GenBank/DDBJ whole genome shotgun (WGS) entry which is preliminary data.</text>
</comment>
<name>T0ZXK5_9ZZZZ</name>
<comment type="pathway">
    <text evidence="1">Porphyrin-containing compound metabolism; protoheme biosynthesis.</text>
</comment>
<dbReference type="PANTHER" id="PTHR11108">
    <property type="entry name" value="FERROCHELATASE"/>
    <property type="match status" value="1"/>
</dbReference>
<proteinExistence type="predicted"/>
<keyword evidence="3" id="KW-0350">Heme biosynthesis</keyword>
<dbReference type="InterPro" id="IPR033644">
    <property type="entry name" value="Ferrochelatase_C"/>
</dbReference>
<gene>
    <name evidence="6" type="ORF">B1A_13742</name>
</gene>
<dbReference type="UniPathway" id="UPA00252"/>
<evidence type="ECO:0000256" key="3">
    <source>
        <dbReference type="ARBA" id="ARBA00023133"/>
    </source>
</evidence>
<evidence type="ECO:0000256" key="5">
    <source>
        <dbReference type="ARBA" id="ARBA00023244"/>
    </source>
</evidence>
<dbReference type="InterPro" id="IPR001015">
    <property type="entry name" value="Ferrochelatase"/>
</dbReference>
<dbReference type="GO" id="GO:0006783">
    <property type="term" value="P:heme biosynthetic process"/>
    <property type="evidence" value="ECO:0007669"/>
    <property type="project" value="UniProtKB-KW"/>
</dbReference>
<evidence type="ECO:0000256" key="1">
    <source>
        <dbReference type="ARBA" id="ARBA00004744"/>
    </source>
</evidence>